<proteinExistence type="predicted"/>
<feature type="region of interest" description="Disordered" evidence="1">
    <location>
        <begin position="121"/>
        <end position="140"/>
    </location>
</feature>
<dbReference type="Pfam" id="PF13360">
    <property type="entry name" value="PQQ_2"/>
    <property type="match status" value="1"/>
</dbReference>
<protein>
    <recommendedName>
        <fullName evidence="2">Pyrrolo-quinoline quinone repeat domain-containing protein</fullName>
    </recommendedName>
</protein>
<sequence>MFFGQTNTLKSVLYAAALIISAVSVQAGDWTQYRGPNFDGSSSEKLKITAWPSGGIKVVWRTPTRLGFASFAVAKRRAFTIVMEEIDGVNREVCLALDVNTGKKLWSQVLNIAKYDGGGNSGAKENNGGDGPRTTPSSDGDRVYILDGRLTLHCLGAKNGSNLWTVNLLKKHKAKLIRWQNATAPIIDGDLIFVCGGGEKQSLLAINKLSGAMVWSGESDQMTHASPIVADIQGERQVIFFTQKGLVSCNTRSGKVLWRAAHPFKVSAAASPIVEGDIVYCSAGYGVGAAAFRVSKKGGEYSTKQLWRKPNKLMNHWSTPVCIDGHLYGMFQFKEYGNGPLKCVELATGEIKWSESGFGPGGVILVDGKLIATSDTGEVVVSKATPKAYSEIGRFKAIDGKCWTHAAYSNGQIYVRSTKEGARYDLKGSLGGSTTGRR</sequence>
<dbReference type="InterPro" id="IPR015943">
    <property type="entry name" value="WD40/YVTN_repeat-like_dom_sf"/>
</dbReference>
<feature type="domain" description="Pyrrolo-quinoline quinone repeat" evidence="2">
    <location>
        <begin position="95"/>
        <end position="354"/>
    </location>
</feature>
<evidence type="ECO:0000259" key="2">
    <source>
        <dbReference type="Pfam" id="PF13360"/>
    </source>
</evidence>
<dbReference type="AlphaFoldDB" id="A0A382CWB5"/>
<dbReference type="InterPro" id="IPR002372">
    <property type="entry name" value="PQQ_rpt_dom"/>
</dbReference>
<dbReference type="PANTHER" id="PTHR34512">
    <property type="entry name" value="CELL SURFACE PROTEIN"/>
    <property type="match status" value="1"/>
</dbReference>
<dbReference type="PANTHER" id="PTHR34512:SF30">
    <property type="entry name" value="OUTER MEMBRANE PROTEIN ASSEMBLY FACTOR BAMB"/>
    <property type="match status" value="1"/>
</dbReference>
<accession>A0A382CWB5</accession>
<name>A0A382CWB5_9ZZZZ</name>
<dbReference type="Gene3D" id="2.130.10.10">
    <property type="entry name" value="YVTN repeat-like/Quinoprotein amine dehydrogenase"/>
    <property type="match status" value="1"/>
</dbReference>
<dbReference type="EMBL" id="UINC01036207">
    <property type="protein sequence ID" value="SVB29821.1"/>
    <property type="molecule type" value="Genomic_DNA"/>
</dbReference>
<evidence type="ECO:0000313" key="3">
    <source>
        <dbReference type="EMBL" id="SVB29821.1"/>
    </source>
</evidence>
<reference evidence="3" key="1">
    <citation type="submission" date="2018-05" db="EMBL/GenBank/DDBJ databases">
        <authorList>
            <person name="Lanie J.A."/>
            <person name="Ng W.-L."/>
            <person name="Kazmierczak K.M."/>
            <person name="Andrzejewski T.M."/>
            <person name="Davidsen T.M."/>
            <person name="Wayne K.J."/>
            <person name="Tettelin H."/>
            <person name="Glass J.I."/>
            <person name="Rusch D."/>
            <person name="Podicherti R."/>
            <person name="Tsui H.-C.T."/>
            <person name="Winkler M.E."/>
        </authorList>
    </citation>
    <scope>NUCLEOTIDE SEQUENCE</scope>
</reference>
<dbReference type="InterPro" id="IPR011047">
    <property type="entry name" value="Quinoprotein_ADH-like_sf"/>
</dbReference>
<evidence type="ECO:0000256" key="1">
    <source>
        <dbReference type="SAM" id="MobiDB-lite"/>
    </source>
</evidence>
<organism evidence="3">
    <name type="scientific">marine metagenome</name>
    <dbReference type="NCBI Taxonomy" id="408172"/>
    <lineage>
        <taxon>unclassified sequences</taxon>
        <taxon>metagenomes</taxon>
        <taxon>ecological metagenomes</taxon>
    </lineage>
</organism>
<dbReference type="SUPFAM" id="SSF50998">
    <property type="entry name" value="Quinoprotein alcohol dehydrogenase-like"/>
    <property type="match status" value="1"/>
</dbReference>
<gene>
    <name evidence="3" type="ORF">METZ01_LOCUS182675</name>
</gene>